<accession>A0ABM7G954</accession>
<dbReference type="EMBL" id="AP018818">
    <property type="protein sequence ID" value="BBF71985.1"/>
    <property type="molecule type" value="Genomic_DNA"/>
</dbReference>
<dbReference type="InterPro" id="IPR002347">
    <property type="entry name" value="SDR_fam"/>
</dbReference>
<dbReference type="InterPro" id="IPR020904">
    <property type="entry name" value="Sc_DH/Rdtase_CS"/>
</dbReference>
<protein>
    <submittedName>
        <fullName evidence="3">Short chain dehydrogenase</fullName>
    </submittedName>
</protein>
<dbReference type="RefSeq" id="WP_261936884.1">
    <property type="nucleotide sequence ID" value="NZ_AP018818.1"/>
</dbReference>
<dbReference type="PANTHER" id="PTHR24321">
    <property type="entry name" value="DEHYDROGENASES, SHORT CHAIN"/>
    <property type="match status" value="1"/>
</dbReference>
<dbReference type="Pfam" id="PF13561">
    <property type="entry name" value="adh_short_C2"/>
    <property type="match status" value="1"/>
</dbReference>
<sequence length="270" mass="27907">MARLSYDYAGTVTLVTGGASGIGRAISGAFAAAGSMVAIADINLEAANAAAREIQAAGGLARAYHVDVGDETSVSRLIETIWGELGRLDNAINNAGIEANTVPLAELDSANWRRVTDVNLSAIFYCMKAQLRSFLDRGVTGAIVNTASVSGLMGGYNLSAYTATKHGVVGLTKAASMDYAAKGIRINALCPGLVDTPFISALPQPFIDRLVFAIPMGRPGKAEEMAKAVLWLCSDDASYVTGHSMVVDGGTSLGGTGTRMDDLSRPAGAN</sequence>
<comment type="similarity">
    <text evidence="1">Belongs to the short-chain dehydrogenases/reductases (SDR) family.</text>
</comment>
<gene>
    <name evidence="3" type="ORF">SBA_ch2_5180</name>
</gene>
<dbReference type="SUPFAM" id="SSF51735">
    <property type="entry name" value="NAD(P)-binding Rossmann-fold domains"/>
    <property type="match status" value="1"/>
</dbReference>
<dbReference type="PANTHER" id="PTHR24321:SF8">
    <property type="entry name" value="ESTRADIOL 17-BETA-DEHYDROGENASE 8-RELATED"/>
    <property type="match status" value="1"/>
</dbReference>
<name>A0ABM7G954_9SPHN</name>
<keyword evidence="2" id="KW-0560">Oxidoreductase</keyword>
<proteinExistence type="inferred from homology"/>
<reference evidence="3" key="1">
    <citation type="submission" date="2018-07" db="EMBL/GenBank/DDBJ databases">
        <title>Complete genome sequence of Sphingomonas bisphenolicum strain AO1, a bisphenol A degradative bacterium isolated from Japanese farm field.</title>
        <authorList>
            <person name="Murakami M."/>
            <person name="Koh M."/>
            <person name="Koba S."/>
            <person name="Matsumura Y."/>
        </authorList>
    </citation>
    <scope>NUCLEOTIDE SEQUENCE</scope>
    <source>
        <strain evidence="3">AO1</strain>
    </source>
</reference>
<dbReference type="NCBIfam" id="NF005559">
    <property type="entry name" value="PRK07231.1"/>
    <property type="match status" value="1"/>
</dbReference>
<dbReference type="PROSITE" id="PS00061">
    <property type="entry name" value="ADH_SHORT"/>
    <property type="match status" value="1"/>
</dbReference>
<keyword evidence="4" id="KW-1185">Reference proteome</keyword>
<dbReference type="Gene3D" id="3.40.50.720">
    <property type="entry name" value="NAD(P)-binding Rossmann-like Domain"/>
    <property type="match status" value="1"/>
</dbReference>
<dbReference type="PRINTS" id="PR00081">
    <property type="entry name" value="GDHRDH"/>
</dbReference>
<evidence type="ECO:0000313" key="3">
    <source>
        <dbReference type="EMBL" id="BBF71985.1"/>
    </source>
</evidence>
<dbReference type="PRINTS" id="PR00080">
    <property type="entry name" value="SDRFAMILY"/>
</dbReference>
<evidence type="ECO:0000313" key="4">
    <source>
        <dbReference type="Proteomes" id="UP001059971"/>
    </source>
</evidence>
<dbReference type="InterPro" id="IPR036291">
    <property type="entry name" value="NAD(P)-bd_dom_sf"/>
</dbReference>
<dbReference type="Proteomes" id="UP001059971">
    <property type="component" value="Chromosome 2"/>
</dbReference>
<organism evidence="3 4">
    <name type="scientific">Sphingomonas bisphenolicum</name>
    <dbReference type="NCBI Taxonomy" id="296544"/>
    <lineage>
        <taxon>Bacteria</taxon>
        <taxon>Pseudomonadati</taxon>
        <taxon>Pseudomonadota</taxon>
        <taxon>Alphaproteobacteria</taxon>
        <taxon>Sphingomonadales</taxon>
        <taxon>Sphingomonadaceae</taxon>
        <taxon>Sphingomonas</taxon>
    </lineage>
</organism>
<evidence type="ECO:0000256" key="1">
    <source>
        <dbReference type="ARBA" id="ARBA00006484"/>
    </source>
</evidence>
<evidence type="ECO:0000256" key="2">
    <source>
        <dbReference type="ARBA" id="ARBA00023002"/>
    </source>
</evidence>